<dbReference type="InterPro" id="IPR000182">
    <property type="entry name" value="GNAT_dom"/>
</dbReference>
<keyword evidence="3" id="KW-1185">Reference proteome</keyword>
<protein>
    <recommendedName>
        <fullName evidence="1">N-acetyltransferase domain-containing protein</fullName>
    </recommendedName>
</protein>
<dbReference type="Proteomes" id="UP000799428">
    <property type="component" value="Unassembled WGS sequence"/>
</dbReference>
<dbReference type="GO" id="GO:0016747">
    <property type="term" value="F:acyltransferase activity, transferring groups other than amino-acyl groups"/>
    <property type="evidence" value="ECO:0007669"/>
    <property type="project" value="InterPro"/>
</dbReference>
<organism evidence="2 3">
    <name type="scientific">Pleomassaria siparia CBS 279.74</name>
    <dbReference type="NCBI Taxonomy" id="1314801"/>
    <lineage>
        <taxon>Eukaryota</taxon>
        <taxon>Fungi</taxon>
        <taxon>Dikarya</taxon>
        <taxon>Ascomycota</taxon>
        <taxon>Pezizomycotina</taxon>
        <taxon>Dothideomycetes</taxon>
        <taxon>Pleosporomycetidae</taxon>
        <taxon>Pleosporales</taxon>
        <taxon>Pleomassariaceae</taxon>
        <taxon>Pleomassaria</taxon>
    </lineage>
</organism>
<reference evidence="2" key="1">
    <citation type="journal article" date="2020" name="Stud. Mycol.">
        <title>101 Dothideomycetes genomes: a test case for predicting lifestyles and emergence of pathogens.</title>
        <authorList>
            <person name="Haridas S."/>
            <person name="Albert R."/>
            <person name="Binder M."/>
            <person name="Bloem J."/>
            <person name="Labutti K."/>
            <person name="Salamov A."/>
            <person name="Andreopoulos B."/>
            <person name="Baker S."/>
            <person name="Barry K."/>
            <person name="Bills G."/>
            <person name="Bluhm B."/>
            <person name="Cannon C."/>
            <person name="Castanera R."/>
            <person name="Culley D."/>
            <person name="Daum C."/>
            <person name="Ezra D."/>
            <person name="Gonzalez J."/>
            <person name="Henrissat B."/>
            <person name="Kuo A."/>
            <person name="Liang C."/>
            <person name="Lipzen A."/>
            <person name="Lutzoni F."/>
            <person name="Magnuson J."/>
            <person name="Mondo S."/>
            <person name="Nolan M."/>
            <person name="Ohm R."/>
            <person name="Pangilinan J."/>
            <person name="Park H.-J."/>
            <person name="Ramirez L."/>
            <person name="Alfaro M."/>
            <person name="Sun H."/>
            <person name="Tritt A."/>
            <person name="Yoshinaga Y."/>
            <person name="Zwiers L.-H."/>
            <person name="Turgeon B."/>
            <person name="Goodwin S."/>
            <person name="Spatafora J."/>
            <person name="Crous P."/>
            <person name="Grigoriev I."/>
        </authorList>
    </citation>
    <scope>NUCLEOTIDE SEQUENCE</scope>
    <source>
        <strain evidence="2">CBS 279.74</strain>
    </source>
</reference>
<dbReference type="Gene3D" id="3.40.630.30">
    <property type="match status" value="1"/>
</dbReference>
<sequence length="228" mass="25323">MISKETLTVESVAGHAASTADTLSERLYHASDILSSPTLAASLTAFVNQGFKSAGTYDPTRWDLINSMRFKRTNEINELLGTEGLFAVLYDGKVPVACAAAVPWAKEYQGCRLPGEEGWEIKTVCVDAKWVKRGLASRSINILRDYLVEQERAKLALDGAQEAGNKKLKFWLEVAECVNGEYWRRRGYKELRGYDRPAGLWSSLTGFRLLVMVKDIDVYTATNSPSSS</sequence>
<dbReference type="OrthoDB" id="3794209at2759"/>
<dbReference type="EMBL" id="MU005772">
    <property type="protein sequence ID" value="KAF2708003.1"/>
    <property type="molecule type" value="Genomic_DNA"/>
</dbReference>
<dbReference type="Pfam" id="PF00583">
    <property type="entry name" value="Acetyltransf_1"/>
    <property type="match status" value="1"/>
</dbReference>
<evidence type="ECO:0000313" key="2">
    <source>
        <dbReference type="EMBL" id="KAF2708003.1"/>
    </source>
</evidence>
<feature type="domain" description="N-acetyltransferase" evidence="1">
    <location>
        <begin position="80"/>
        <end position="157"/>
    </location>
</feature>
<dbReference type="SUPFAM" id="SSF55729">
    <property type="entry name" value="Acyl-CoA N-acyltransferases (Nat)"/>
    <property type="match status" value="1"/>
</dbReference>
<dbReference type="CDD" id="cd04301">
    <property type="entry name" value="NAT_SF"/>
    <property type="match status" value="1"/>
</dbReference>
<dbReference type="InterPro" id="IPR016181">
    <property type="entry name" value="Acyl_CoA_acyltransferase"/>
</dbReference>
<evidence type="ECO:0000259" key="1">
    <source>
        <dbReference type="Pfam" id="PF00583"/>
    </source>
</evidence>
<name>A0A6G1K5W1_9PLEO</name>
<proteinExistence type="predicted"/>
<evidence type="ECO:0000313" key="3">
    <source>
        <dbReference type="Proteomes" id="UP000799428"/>
    </source>
</evidence>
<dbReference type="AlphaFoldDB" id="A0A6G1K5W1"/>
<gene>
    <name evidence="2" type="ORF">K504DRAFT_297023</name>
</gene>
<accession>A0A6G1K5W1</accession>